<gene>
    <name evidence="1" type="ORF">CURHAP_LOCUS21145</name>
</gene>
<name>A0A6J5UAW8_PRUAR</name>
<dbReference type="AlphaFoldDB" id="A0A6J5UAW8"/>
<proteinExistence type="predicted"/>
<protein>
    <submittedName>
        <fullName evidence="1">Uncharacterized protein</fullName>
    </submittedName>
</protein>
<accession>A0A6J5UAW8</accession>
<reference evidence="1 2" key="1">
    <citation type="submission" date="2020-05" db="EMBL/GenBank/DDBJ databases">
        <authorList>
            <person name="Campoy J."/>
            <person name="Schneeberger K."/>
            <person name="Spophaly S."/>
        </authorList>
    </citation>
    <scope>NUCLEOTIDE SEQUENCE [LARGE SCALE GENOMIC DNA]</scope>
    <source>
        <strain evidence="1">PruArmRojPasFocal</strain>
    </source>
</reference>
<sequence>MNSPQLPSNFEICPIDTTPKSRFLNSPNYSLPQEAGNCHIPLLIAILFTQVQHQLCGNTPTYSTASNNIPPTQMTSTGANELVVQLKESLGLSNLEHGPKLVGAIIVDNMPNREAIKNILKSTWK</sequence>
<dbReference type="Proteomes" id="UP000507222">
    <property type="component" value="Unassembled WGS sequence"/>
</dbReference>
<dbReference type="EMBL" id="CAEKDK010000003">
    <property type="protein sequence ID" value="CAB4273449.1"/>
    <property type="molecule type" value="Genomic_DNA"/>
</dbReference>
<organism evidence="1 2">
    <name type="scientific">Prunus armeniaca</name>
    <name type="common">Apricot</name>
    <name type="synonym">Armeniaca vulgaris</name>
    <dbReference type="NCBI Taxonomy" id="36596"/>
    <lineage>
        <taxon>Eukaryota</taxon>
        <taxon>Viridiplantae</taxon>
        <taxon>Streptophyta</taxon>
        <taxon>Embryophyta</taxon>
        <taxon>Tracheophyta</taxon>
        <taxon>Spermatophyta</taxon>
        <taxon>Magnoliopsida</taxon>
        <taxon>eudicotyledons</taxon>
        <taxon>Gunneridae</taxon>
        <taxon>Pentapetalae</taxon>
        <taxon>rosids</taxon>
        <taxon>fabids</taxon>
        <taxon>Rosales</taxon>
        <taxon>Rosaceae</taxon>
        <taxon>Amygdaloideae</taxon>
        <taxon>Amygdaleae</taxon>
        <taxon>Prunus</taxon>
    </lineage>
</organism>
<evidence type="ECO:0000313" key="1">
    <source>
        <dbReference type="EMBL" id="CAB4273449.1"/>
    </source>
</evidence>
<evidence type="ECO:0000313" key="2">
    <source>
        <dbReference type="Proteomes" id="UP000507222"/>
    </source>
</evidence>